<feature type="transmembrane region" description="Helical" evidence="3">
    <location>
        <begin position="371"/>
        <end position="389"/>
    </location>
</feature>
<feature type="transmembrane region" description="Helical" evidence="3">
    <location>
        <begin position="32"/>
        <end position="50"/>
    </location>
</feature>
<feature type="transmembrane region" description="Helical" evidence="3">
    <location>
        <begin position="249"/>
        <end position="267"/>
    </location>
</feature>
<evidence type="ECO:0000256" key="1">
    <source>
        <dbReference type="ARBA" id="ARBA00012528"/>
    </source>
</evidence>
<comment type="catalytic activity">
    <reaction evidence="2">
        <text>2 GTP = 3',3'-c-di-GMP + 2 diphosphate</text>
        <dbReference type="Rhea" id="RHEA:24898"/>
        <dbReference type="ChEBI" id="CHEBI:33019"/>
        <dbReference type="ChEBI" id="CHEBI:37565"/>
        <dbReference type="ChEBI" id="CHEBI:58805"/>
        <dbReference type="EC" id="2.7.7.65"/>
    </reaction>
</comment>
<dbReference type="InterPro" id="IPR011622">
    <property type="entry name" value="7TMR_DISM_rcpt_extracell_dom2"/>
</dbReference>
<keyword evidence="3" id="KW-0472">Membrane</keyword>
<dbReference type="Gene3D" id="2.60.40.2380">
    <property type="match status" value="1"/>
</dbReference>
<dbReference type="InterPro" id="IPR011623">
    <property type="entry name" value="7TMR_DISM_rcpt_extracell_dom1"/>
</dbReference>
<dbReference type="EC" id="2.7.7.65" evidence="1"/>
<dbReference type="CDD" id="cd01949">
    <property type="entry name" value="GGDEF"/>
    <property type="match status" value="1"/>
</dbReference>
<keyword evidence="3" id="KW-0812">Transmembrane</keyword>
<evidence type="ECO:0000313" key="5">
    <source>
        <dbReference type="EMBL" id="KIX12520.1"/>
    </source>
</evidence>
<dbReference type="Pfam" id="PF07696">
    <property type="entry name" value="7TMR-DISMED2"/>
    <property type="match status" value="1"/>
</dbReference>
<dbReference type="GO" id="GO:0052621">
    <property type="term" value="F:diguanylate cyclase activity"/>
    <property type="evidence" value="ECO:0007669"/>
    <property type="project" value="UniProtKB-EC"/>
</dbReference>
<protein>
    <recommendedName>
        <fullName evidence="1">diguanylate cyclase</fullName>
        <ecNumber evidence="1">2.7.7.65</ecNumber>
    </recommendedName>
</protein>
<feature type="transmembrane region" description="Helical" evidence="3">
    <location>
        <begin position="316"/>
        <end position="339"/>
    </location>
</feature>
<feature type="transmembrane region" description="Helical" evidence="3">
    <location>
        <begin position="401"/>
        <end position="419"/>
    </location>
</feature>
<dbReference type="PANTHER" id="PTHR45138:SF9">
    <property type="entry name" value="DIGUANYLATE CYCLASE DGCM-RELATED"/>
    <property type="match status" value="1"/>
</dbReference>
<dbReference type="Gene3D" id="3.30.70.270">
    <property type="match status" value="1"/>
</dbReference>
<accession>A0A0D2JSU1</accession>
<dbReference type="InterPro" id="IPR000160">
    <property type="entry name" value="GGDEF_dom"/>
</dbReference>
<dbReference type="Pfam" id="PF07695">
    <property type="entry name" value="7TMR-DISM_7TM"/>
    <property type="match status" value="1"/>
</dbReference>
<dbReference type="InterPro" id="IPR029787">
    <property type="entry name" value="Nucleotide_cyclase"/>
</dbReference>
<dbReference type="PANTHER" id="PTHR45138">
    <property type="entry name" value="REGULATORY COMPONENTS OF SENSORY TRANSDUCTION SYSTEM"/>
    <property type="match status" value="1"/>
</dbReference>
<dbReference type="InterPro" id="IPR043128">
    <property type="entry name" value="Rev_trsase/Diguanyl_cyclase"/>
</dbReference>
<dbReference type="FunFam" id="3.30.70.270:FF:000001">
    <property type="entry name" value="Diguanylate cyclase domain protein"/>
    <property type="match status" value="1"/>
</dbReference>
<dbReference type="SMART" id="SM00267">
    <property type="entry name" value="GGDEF"/>
    <property type="match status" value="1"/>
</dbReference>
<feature type="transmembrane region" description="Helical" evidence="3">
    <location>
        <begin position="220"/>
        <end position="242"/>
    </location>
</feature>
<dbReference type="SUPFAM" id="SSF55073">
    <property type="entry name" value="Nucleotide cyclase"/>
    <property type="match status" value="1"/>
</dbReference>
<name>A0A0D2JSU1_9BACT</name>
<feature type="domain" description="GGDEF" evidence="4">
    <location>
        <begin position="473"/>
        <end position="605"/>
    </location>
</feature>
<proteinExistence type="predicted"/>
<keyword evidence="6" id="KW-1185">Reference proteome</keyword>
<evidence type="ECO:0000256" key="3">
    <source>
        <dbReference type="SAM" id="Phobius"/>
    </source>
</evidence>
<gene>
    <name evidence="5" type="ORF">X474_18120</name>
</gene>
<feature type="transmembrane region" description="Helical" evidence="3">
    <location>
        <begin position="287"/>
        <end position="304"/>
    </location>
</feature>
<keyword evidence="3" id="KW-1133">Transmembrane helix</keyword>
<evidence type="ECO:0000256" key="2">
    <source>
        <dbReference type="ARBA" id="ARBA00034247"/>
    </source>
</evidence>
<sequence>MIKKTSSQYSLHHQINSTGYQTGQVLIFSEKLCLFFLILMLFTFGCGLNRNAELDHLPFLNEKLFLTPNSYIFVDLKGDLGVDKISSPAFFMKFKVNTSQRLSLAVNPAKTWVRFKLSPDVLKALGHGPWTLELASSLADRATLYVPDPLAKHGLKEVRADRRGTENPHDVKFRNLSFTLDSPASPQSFYYLKMEASRPAVLPLVLRSWKGFYSYASYDYLVFGMLYGTIGCMLFYNLFIFFSLRDKIYLVYVAYMLSFLFYFPLLNGQIGTVIDIDPLELQTWERFFLGGSIFFACSFCRLFFRTWQSVPRWDLVVRSFQIMALVIIALGLVGLFYWAAWLAKFAGAFGPLSLVVAAVLCGREGARSAKYYLTANIFLMAGTLIYVLWSLGIVKKVPGDILFTLGPAIEAVLLSFALGDRIKYLKHQTHALAASEAVYKRASETDGLTGLFNKRYLMEQLEGDLAKTDAKGQQLCLIIMDVDHFKRFNDTYGHPEGDKVLVTLAQIISASIRFRDYGCRFGGEEFSITLPDTDLKSARIVAERIRERFGAHGFNPGEAKNVFVTVSMGLAQYSPGEGAVNLIKRADSSLYQAKAMGRDLLVIAE</sequence>
<dbReference type="STRING" id="1429043.X474_18120"/>
<evidence type="ECO:0000313" key="6">
    <source>
        <dbReference type="Proteomes" id="UP000032233"/>
    </source>
</evidence>
<dbReference type="Proteomes" id="UP000032233">
    <property type="component" value="Unassembled WGS sequence"/>
</dbReference>
<dbReference type="EMBL" id="AZAC01000029">
    <property type="protein sequence ID" value="KIX12520.1"/>
    <property type="molecule type" value="Genomic_DNA"/>
</dbReference>
<reference evidence="5 6" key="1">
    <citation type="submission" date="2013-11" db="EMBL/GenBank/DDBJ databases">
        <title>Metagenomic analysis of a methanogenic consortium involved in long chain n-alkane degradation.</title>
        <authorList>
            <person name="Davidova I.A."/>
            <person name="Callaghan A.V."/>
            <person name="Wawrik B."/>
            <person name="Pruitt S."/>
            <person name="Marks C."/>
            <person name="Duncan K.E."/>
            <person name="Suflita J.M."/>
        </authorList>
    </citation>
    <scope>NUCLEOTIDE SEQUENCE [LARGE SCALE GENOMIC DNA]</scope>
    <source>
        <strain evidence="5 6">SPR</strain>
    </source>
</reference>
<organism evidence="5 6">
    <name type="scientific">Dethiosulfatarculus sandiegensis</name>
    <dbReference type="NCBI Taxonomy" id="1429043"/>
    <lineage>
        <taxon>Bacteria</taxon>
        <taxon>Pseudomonadati</taxon>
        <taxon>Thermodesulfobacteriota</taxon>
        <taxon>Desulfarculia</taxon>
        <taxon>Desulfarculales</taxon>
        <taxon>Desulfarculaceae</taxon>
        <taxon>Dethiosulfatarculus</taxon>
    </lineage>
</organism>
<dbReference type="OrthoDB" id="9812260at2"/>
<evidence type="ECO:0000259" key="4">
    <source>
        <dbReference type="PROSITE" id="PS50887"/>
    </source>
</evidence>
<feature type="transmembrane region" description="Helical" evidence="3">
    <location>
        <begin position="345"/>
        <end position="362"/>
    </location>
</feature>
<dbReference type="InterPro" id="IPR050469">
    <property type="entry name" value="Diguanylate_Cyclase"/>
</dbReference>
<dbReference type="PROSITE" id="PS50887">
    <property type="entry name" value="GGDEF"/>
    <property type="match status" value="1"/>
</dbReference>
<dbReference type="NCBIfam" id="TIGR00254">
    <property type="entry name" value="GGDEF"/>
    <property type="match status" value="1"/>
</dbReference>
<dbReference type="InParanoid" id="A0A0D2JSU1"/>
<dbReference type="AlphaFoldDB" id="A0A0D2JSU1"/>
<dbReference type="PATRIC" id="fig|1429043.3.peg.3833"/>
<dbReference type="Pfam" id="PF00990">
    <property type="entry name" value="GGDEF"/>
    <property type="match status" value="1"/>
</dbReference>
<comment type="caution">
    <text evidence="5">The sequence shown here is derived from an EMBL/GenBank/DDBJ whole genome shotgun (WGS) entry which is preliminary data.</text>
</comment>